<dbReference type="STRING" id="407821.A0A087T5Q3"/>
<dbReference type="GO" id="GO:0015030">
    <property type="term" value="C:Cajal body"/>
    <property type="evidence" value="ECO:0007669"/>
    <property type="project" value="TreeGrafter"/>
</dbReference>
<evidence type="ECO:0000256" key="1">
    <source>
        <dbReference type="ARBA" id="ARBA00038279"/>
    </source>
</evidence>
<protein>
    <recommendedName>
        <fullName evidence="2">WD repeat-containing protein 79</fullName>
    </recommendedName>
</protein>
<dbReference type="InterPro" id="IPR015943">
    <property type="entry name" value="WD40/YVTN_repeat-like_dom_sf"/>
</dbReference>
<organism evidence="3 4">
    <name type="scientific">Stegodyphus mimosarum</name>
    <name type="common">African social velvet spider</name>
    <dbReference type="NCBI Taxonomy" id="407821"/>
    <lineage>
        <taxon>Eukaryota</taxon>
        <taxon>Metazoa</taxon>
        <taxon>Ecdysozoa</taxon>
        <taxon>Arthropoda</taxon>
        <taxon>Chelicerata</taxon>
        <taxon>Arachnida</taxon>
        <taxon>Araneae</taxon>
        <taxon>Araneomorphae</taxon>
        <taxon>Entelegynae</taxon>
        <taxon>Eresoidea</taxon>
        <taxon>Eresidae</taxon>
        <taxon>Stegodyphus</taxon>
    </lineage>
</organism>
<dbReference type="PANTHER" id="PTHR13211">
    <property type="entry name" value="TELOMERASE CAJAL BODY PROTEIN 1"/>
    <property type="match status" value="1"/>
</dbReference>
<feature type="non-terminal residue" evidence="3">
    <location>
        <position position="522"/>
    </location>
</feature>
<dbReference type="InterPro" id="IPR001680">
    <property type="entry name" value="WD40_rpt"/>
</dbReference>
<dbReference type="InterPro" id="IPR051150">
    <property type="entry name" value="SWT21/TCAB1_mRNA_Telomere"/>
</dbReference>
<gene>
    <name evidence="3" type="ORF">X975_11566</name>
</gene>
<accession>A0A087T5Q3</accession>
<keyword evidence="4" id="KW-1185">Reference proteome</keyword>
<comment type="similarity">
    <text evidence="1">Belongs to the TCAB1 family.</text>
</comment>
<dbReference type="Gene3D" id="2.130.10.10">
    <property type="entry name" value="YVTN repeat-like/Quinoprotein amine dehydrogenase"/>
    <property type="match status" value="2"/>
</dbReference>
<dbReference type="SMART" id="SM00320">
    <property type="entry name" value="WD40"/>
    <property type="match status" value="6"/>
</dbReference>
<dbReference type="Proteomes" id="UP000054359">
    <property type="component" value="Unassembled WGS sequence"/>
</dbReference>
<dbReference type="AlphaFoldDB" id="A0A087T5Q3"/>
<sequence>MDEENLSLLNNDVAECEGNLNSPDAYMGTVNDSRTPVEHNLSDGKCLDGKDTLVSPEVIDIENESCEPKEDILDSSCEFMNSSLDSNCNIEIKILENIHQNLQNDSSNISVCSDPPHSNNDTKEHVHSSGIVEQPVNNILSNEIYDFEHIPLQITGAWREFQGKNQNNFTRGCKWAPDGSCILTCSDDKILRIFNLPPQIWETSQWEDISEMEAAVKIPEGEMIYDYCWYPFMNSADPSTCCLASTSKGSPVHLWDGFTGELRCSYRSYNHVDEIESARSLGFTADGQKLFCGFEKYIRIFDVDNPGREFEERKIFAKKSGQHGIISCFAFTSSNLTISAAGSYQKSIGIYAEPSGFLISLLEGQKGGITQLQFSPDGLLLYSGGRKDPEILCWDVRNLGSVLYCMRRSCLTHQRMYFDLSKSGRYVVSGNYNGIISVWDTLKEPIAGSGDDFDVLEPIQFYLAHEDCVNGISMHPFLPLLCSSSGQRKLPELLSEEEEDMFASEFLKCDNSLRLWWTGKRS</sequence>
<evidence type="ECO:0000313" key="3">
    <source>
        <dbReference type="EMBL" id="KFM60442.1"/>
    </source>
</evidence>
<dbReference type="OrthoDB" id="239865at2759"/>
<proteinExistence type="inferred from homology"/>
<dbReference type="PANTHER" id="PTHR13211:SF0">
    <property type="entry name" value="TELOMERASE CAJAL BODY PROTEIN 1"/>
    <property type="match status" value="1"/>
</dbReference>
<reference evidence="3 4" key="1">
    <citation type="submission" date="2013-11" db="EMBL/GenBank/DDBJ databases">
        <title>Genome sequencing of Stegodyphus mimosarum.</title>
        <authorList>
            <person name="Bechsgaard J."/>
        </authorList>
    </citation>
    <scope>NUCLEOTIDE SEQUENCE [LARGE SCALE GENOMIC DNA]</scope>
</reference>
<evidence type="ECO:0000256" key="2">
    <source>
        <dbReference type="ARBA" id="ARBA00041558"/>
    </source>
</evidence>
<dbReference type="GO" id="GO:0030576">
    <property type="term" value="P:Cajal body organization"/>
    <property type="evidence" value="ECO:0007669"/>
    <property type="project" value="TreeGrafter"/>
</dbReference>
<name>A0A087T5Q3_STEMI</name>
<dbReference type="GO" id="GO:0003723">
    <property type="term" value="F:RNA binding"/>
    <property type="evidence" value="ECO:0007669"/>
    <property type="project" value="TreeGrafter"/>
</dbReference>
<dbReference type="OMA" id="IRTWILP"/>
<dbReference type="EMBL" id="KK113548">
    <property type="protein sequence ID" value="KFM60442.1"/>
    <property type="molecule type" value="Genomic_DNA"/>
</dbReference>
<dbReference type="InterPro" id="IPR036322">
    <property type="entry name" value="WD40_repeat_dom_sf"/>
</dbReference>
<evidence type="ECO:0000313" key="4">
    <source>
        <dbReference type="Proteomes" id="UP000054359"/>
    </source>
</evidence>
<dbReference type="SUPFAM" id="SSF50978">
    <property type="entry name" value="WD40 repeat-like"/>
    <property type="match status" value="1"/>
</dbReference>
<dbReference type="Pfam" id="PF00400">
    <property type="entry name" value="WD40"/>
    <property type="match status" value="3"/>
</dbReference>